<proteinExistence type="predicted"/>
<feature type="transmembrane region" description="Helical" evidence="1">
    <location>
        <begin position="6"/>
        <end position="23"/>
    </location>
</feature>
<feature type="transmembrane region" description="Helical" evidence="1">
    <location>
        <begin position="30"/>
        <end position="48"/>
    </location>
</feature>
<gene>
    <name evidence="2" type="ORF">B0I00_1345</name>
</gene>
<keyword evidence="1" id="KW-0472">Membrane</keyword>
<name>A0A2N0HJK9_9SPHN</name>
<accession>A0A2N0HJK9</accession>
<feature type="transmembrane region" description="Helical" evidence="1">
    <location>
        <begin position="84"/>
        <end position="104"/>
    </location>
</feature>
<feature type="transmembrane region" description="Helical" evidence="1">
    <location>
        <begin position="54"/>
        <end position="72"/>
    </location>
</feature>
<dbReference type="OrthoDB" id="7619493at2"/>
<dbReference type="Proteomes" id="UP000232587">
    <property type="component" value="Unassembled WGS sequence"/>
</dbReference>
<evidence type="ECO:0000256" key="1">
    <source>
        <dbReference type="SAM" id="Phobius"/>
    </source>
</evidence>
<keyword evidence="1" id="KW-0812">Transmembrane</keyword>
<dbReference type="EMBL" id="PHUF01000003">
    <property type="protein sequence ID" value="PKB19117.1"/>
    <property type="molecule type" value="Genomic_DNA"/>
</dbReference>
<organism evidence="2 3">
    <name type="scientific">Novosphingobium kunmingense</name>
    <dbReference type="NCBI Taxonomy" id="1211806"/>
    <lineage>
        <taxon>Bacteria</taxon>
        <taxon>Pseudomonadati</taxon>
        <taxon>Pseudomonadota</taxon>
        <taxon>Alphaproteobacteria</taxon>
        <taxon>Sphingomonadales</taxon>
        <taxon>Sphingomonadaceae</taxon>
        <taxon>Novosphingobium</taxon>
    </lineage>
</organism>
<keyword evidence="1" id="KW-1133">Transmembrane helix</keyword>
<keyword evidence="3" id="KW-1185">Reference proteome</keyword>
<evidence type="ECO:0000313" key="2">
    <source>
        <dbReference type="EMBL" id="PKB19117.1"/>
    </source>
</evidence>
<comment type="caution">
    <text evidence="2">The sequence shown here is derived from an EMBL/GenBank/DDBJ whole genome shotgun (WGS) entry which is preliminary data.</text>
</comment>
<sequence>MGEIVLWAAAAYNLVIGGAGLLQKEAGRDARVVGLLVVCFGLVYALVAGDPARFLPILWAGVLGKIGVIALLGPAVRRGEFPKAVGLVLAGDALFTLAFLAMLLHGV</sequence>
<evidence type="ECO:0000313" key="3">
    <source>
        <dbReference type="Proteomes" id="UP000232587"/>
    </source>
</evidence>
<protein>
    <submittedName>
        <fullName evidence="2">Uncharacterized protein</fullName>
    </submittedName>
</protein>
<dbReference type="RefSeq" id="WP_100866632.1">
    <property type="nucleotide sequence ID" value="NZ_PHUF01000003.1"/>
</dbReference>
<reference evidence="2 3" key="1">
    <citation type="submission" date="2017-11" db="EMBL/GenBank/DDBJ databases">
        <title>Genomic Encyclopedia of Type Strains, Phase III (KMG-III): the genomes of soil and plant-associated and newly described type strains.</title>
        <authorList>
            <person name="Whitman W."/>
        </authorList>
    </citation>
    <scope>NUCLEOTIDE SEQUENCE [LARGE SCALE GENOMIC DNA]</scope>
    <source>
        <strain evidence="2 3">CGMCC 1.12274</strain>
    </source>
</reference>
<dbReference type="AlphaFoldDB" id="A0A2N0HJK9"/>